<dbReference type="RefSeq" id="WP_035229164.1">
    <property type="nucleotide sequence ID" value="NZ_ARXV01000001.1"/>
</dbReference>
<reference evidence="2 3" key="1">
    <citation type="submission" date="2012-09" db="EMBL/GenBank/DDBJ databases">
        <title>Genome Sequence of alkane-degrading Bacterium Alcanivorax sp. 19-m-6.</title>
        <authorList>
            <person name="Lai Q."/>
            <person name="Shao Z."/>
        </authorList>
    </citation>
    <scope>NUCLEOTIDE SEQUENCE [LARGE SCALE GENOMIC DNA]</scope>
    <source>
        <strain evidence="2 3">19-m-6</strain>
    </source>
</reference>
<sequence length="236" mass="26671">MGLTSITPTLPRLQLKQQSAFRLVNSKFPPIHIFDDVADQTDFDALFAVQALTNPRLQQQVGQLNRVPEDQRPWGIPGCNYALGPFVHVNPAGSRFSDGDFGVFYCADHIHTAIAETRYHQERYFQNVEGLKYDRIVMGGLKTEFSAELLDISPARKQPRYHHPDDYRPAQELGSHLKAHQETGLRYESVRAPGALCYALLTPKAITSVVPSCHYEYIWDGEKIAHILTISRLSQP</sequence>
<name>A0A095SNV8_9GAMM</name>
<proteinExistence type="predicted"/>
<dbReference type="EMBL" id="ARXV01000001">
    <property type="protein sequence ID" value="KGD66356.1"/>
    <property type="molecule type" value="Genomic_DNA"/>
</dbReference>
<dbReference type="Proteomes" id="UP000029444">
    <property type="component" value="Unassembled WGS sequence"/>
</dbReference>
<organism evidence="2 3">
    <name type="scientific">Alcanivorax nanhaiticus</name>
    <dbReference type="NCBI Taxonomy" id="1177154"/>
    <lineage>
        <taxon>Bacteria</taxon>
        <taxon>Pseudomonadati</taxon>
        <taxon>Pseudomonadota</taxon>
        <taxon>Gammaproteobacteria</taxon>
        <taxon>Oceanospirillales</taxon>
        <taxon>Alcanivoracaceae</taxon>
        <taxon>Alcanivorax</taxon>
    </lineage>
</organism>
<protein>
    <recommendedName>
        <fullName evidence="1">RES domain-containing protein</fullName>
    </recommendedName>
</protein>
<comment type="caution">
    <text evidence="2">The sequence shown here is derived from an EMBL/GenBank/DDBJ whole genome shotgun (WGS) entry which is preliminary data.</text>
</comment>
<dbReference type="PATRIC" id="fig|1177154.3.peg.23"/>
<dbReference type="STRING" id="1177154.Y5S_00023"/>
<dbReference type="OrthoDB" id="9795903at2"/>
<dbReference type="eggNOG" id="COG5654">
    <property type="taxonomic scope" value="Bacteria"/>
</dbReference>
<feature type="domain" description="RES" evidence="1">
    <location>
        <begin position="85"/>
        <end position="212"/>
    </location>
</feature>
<dbReference type="Pfam" id="PF08808">
    <property type="entry name" value="RES"/>
    <property type="match status" value="1"/>
</dbReference>
<dbReference type="AlphaFoldDB" id="A0A095SNV8"/>
<keyword evidence="3" id="KW-1185">Reference proteome</keyword>
<gene>
    <name evidence="2" type="ORF">Y5S_00023</name>
</gene>
<evidence type="ECO:0000313" key="2">
    <source>
        <dbReference type="EMBL" id="KGD66356.1"/>
    </source>
</evidence>
<accession>A0A095SNV8</accession>
<evidence type="ECO:0000259" key="1">
    <source>
        <dbReference type="SMART" id="SM00953"/>
    </source>
</evidence>
<evidence type="ECO:0000313" key="3">
    <source>
        <dbReference type="Proteomes" id="UP000029444"/>
    </source>
</evidence>
<dbReference type="InterPro" id="IPR014914">
    <property type="entry name" value="RES_dom"/>
</dbReference>
<dbReference type="SMART" id="SM00953">
    <property type="entry name" value="RES"/>
    <property type="match status" value="1"/>
</dbReference>